<dbReference type="SUPFAM" id="SSF48008">
    <property type="entry name" value="GntR ligand-binding domain-like"/>
    <property type="match status" value="1"/>
</dbReference>
<dbReference type="Gene3D" id="1.10.10.10">
    <property type="entry name" value="Winged helix-like DNA-binding domain superfamily/Winged helix DNA-binding domain"/>
    <property type="match status" value="1"/>
</dbReference>
<keyword evidence="6" id="KW-1185">Reference proteome</keyword>
<dbReference type="Gene3D" id="1.20.120.530">
    <property type="entry name" value="GntR ligand-binding domain-like"/>
    <property type="match status" value="1"/>
</dbReference>
<dbReference type="PANTHER" id="PTHR43537:SF39">
    <property type="entry name" value="HTH-TYPE TRANSCRIPTIONAL REGULATOR MCBR"/>
    <property type="match status" value="1"/>
</dbReference>
<dbReference type="InterPro" id="IPR000524">
    <property type="entry name" value="Tscrpt_reg_HTH_GntR"/>
</dbReference>
<feature type="domain" description="GntR C-terminal" evidence="4">
    <location>
        <begin position="60"/>
        <end position="187"/>
    </location>
</feature>
<dbReference type="Pfam" id="PF07729">
    <property type="entry name" value="FCD"/>
    <property type="match status" value="1"/>
</dbReference>
<sequence>MAGQIKPGQKLTSRKLAKELGTSDMPVRAALAKLQALRALEQLPNGSHVLPPMTKERFADLMQSRIICEPALTEIAARHIKPADLRAIRKEAAALTQSAQDQDIDGYLLHNYEFKFSIYRAAGSDSMLFLIETVWLQVGPFLRQFGGRFGGNLSGILEIDYHEEIVEALARGDGKVAAELMYKDISEGLAFLTQNADFADG</sequence>
<evidence type="ECO:0000256" key="1">
    <source>
        <dbReference type="ARBA" id="ARBA00023015"/>
    </source>
</evidence>
<dbReference type="Proteomes" id="UP000247536">
    <property type="component" value="Unassembled WGS sequence"/>
</dbReference>
<dbReference type="EMBL" id="QJRY01000005">
    <property type="protein sequence ID" value="PYB72598.1"/>
    <property type="molecule type" value="Genomic_DNA"/>
</dbReference>
<evidence type="ECO:0000256" key="2">
    <source>
        <dbReference type="ARBA" id="ARBA00023125"/>
    </source>
</evidence>
<gene>
    <name evidence="5" type="ORF">DMY87_14645</name>
</gene>
<evidence type="ECO:0000256" key="3">
    <source>
        <dbReference type="ARBA" id="ARBA00023163"/>
    </source>
</evidence>
<keyword evidence="2" id="KW-0238">DNA-binding</keyword>
<dbReference type="InterPro" id="IPR008920">
    <property type="entry name" value="TF_FadR/GntR_C"/>
</dbReference>
<accession>A0ABX5NS63</accession>
<keyword evidence="1" id="KW-0805">Transcription regulation</keyword>
<dbReference type="InterPro" id="IPR011711">
    <property type="entry name" value="GntR_C"/>
</dbReference>
<dbReference type="PANTHER" id="PTHR43537">
    <property type="entry name" value="TRANSCRIPTIONAL REGULATOR, GNTR FAMILY"/>
    <property type="match status" value="1"/>
</dbReference>
<evidence type="ECO:0000259" key="4">
    <source>
        <dbReference type="SMART" id="SM00895"/>
    </source>
</evidence>
<protein>
    <submittedName>
        <fullName evidence="5">GntR family transcriptional regulator</fullName>
    </submittedName>
</protein>
<organism evidence="5 6">
    <name type="scientific">Rhizobium wuzhouense</name>
    <dbReference type="NCBI Taxonomy" id="1986026"/>
    <lineage>
        <taxon>Bacteria</taxon>
        <taxon>Pseudomonadati</taxon>
        <taxon>Pseudomonadota</taxon>
        <taxon>Alphaproteobacteria</taxon>
        <taxon>Hyphomicrobiales</taxon>
        <taxon>Rhizobiaceae</taxon>
        <taxon>Rhizobium/Agrobacterium group</taxon>
        <taxon>Rhizobium</taxon>
    </lineage>
</organism>
<dbReference type="InterPro" id="IPR036388">
    <property type="entry name" value="WH-like_DNA-bd_sf"/>
</dbReference>
<comment type="caution">
    <text evidence="5">The sequence shown here is derived from an EMBL/GenBank/DDBJ whole genome shotgun (WGS) entry which is preliminary data.</text>
</comment>
<dbReference type="Pfam" id="PF00392">
    <property type="entry name" value="GntR"/>
    <property type="match status" value="1"/>
</dbReference>
<dbReference type="SMART" id="SM00895">
    <property type="entry name" value="FCD"/>
    <property type="match status" value="1"/>
</dbReference>
<dbReference type="InterPro" id="IPR036390">
    <property type="entry name" value="WH_DNA-bd_sf"/>
</dbReference>
<dbReference type="SUPFAM" id="SSF46785">
    <property type="entry name" value="Winged helix' DNA-binding domain"/>
    <property type="match status" value="1"/>
</dbReference>
<evidence type="ECO:0000313" key="6">
    <source>
        <dbReference type="Proteomes" id="UP000247536"/>
    </source>
</evidence>
<proteinExistence type="predicted"/>
<evidence type="ECO:0000313" key="5">
    <source>
        <dbReference type="EMBL" id="PYB72598.1"/>
    </source>
</evidence>
<reference evidence="5 6" key="1">
    <citation type="submission" date="2018-06" db="EMBL/GenBank/DDBJ databases">
        <title>Rhizobium wuzhouense sp. nov., isolated from roots of Oryza officinalis.</title>
        <authorList>
            <person name="Yuan T."/>
        </authorList>
    </citation>
    <scope>NUCLEOTIDE SEQUENCE [LARGE SCALE GENOMIC DNA]</scope>
    <source>
        <strain evidence="5 6">W44</strain>
    </source>
</reference>
<keyword evidence="3" id="KW-0804">Transcription</keyword>
<name>A0ABX5NS63_9HYPH</name>